<keyword evidence="1" id="KW-0472">Membrane</keyword>
<evidence type="ECO:0000256" key="1">
    <source>
        <dbReference type="SAM" id="Phobius"/>
    </source>
</evidence>
<gene>
    <name evidence="2" type="ORF">NMQ00_08965</name>
</gene>
<protein>
    <recommendedName>
        <fullName evidence="4">DUF5590 domain-containing protein</fullName>
    </recommendedName>
</protein>
<evidence type="ECO:0008006" key="4">
    <source>
        <dbReference type="Google" id="ProtNLM"/>
    </source>
</evidence>
<keyword evidence="1" id="KW-0812">Transmembrane</keyword>
<keyword evidence="3" id="KW-1185">Reference proteome</keyword>
<proteinExistence type="predicted"/>
<dbReference type="EMBL" id="CP101462">
    <property type="protein sequence ID" value="UTT41693.1"/>
    <property type="molecule type" value="Genomic_DNA"/>
</dbReference>
<reference evidence="2" key="1">
    <citation type="submission" date="2022-07" db="EMBL/GenBank/DDBJ databases">
        <title>Complete genome of CX2.</title>
        <authorList>
            <person name="Cao G."/>
        </authorList>
    </citation>
    <scope>NUCLEOTIDE SEQUENCE</scope>
    <source>
        <strain evidence="2">CX2</strain>
    </source>
</reference>
<evidence type="ECO:0000313" key="2">
    <source>
        <dbReference type="EMBL" id="UTT41693.1"/>
    </source>
</evidence>
<dbReference type="Proteomes" id="UP001060325">
    <property type="component" value="Chromosome"/>
</dbReference>
<evidence type="ECO:0000313" key="3">
    <source>
        <dbReference type="Proteomes" id="UP001060325"/>
    </source>
</evidence>
<sequence length="159" mass="17936">MTRKTKVVIAFMTALIGVVIVFSGIYWFTVGHTERTKDKMIEDARERLETEQPSVNIERAELFNGTEPYVVFEEADRVQFVPVDDKLPIETRDIATVDSDQICAESVAETGGTLVSCKYGFDERALIEVVTKAGTSYTYSYYTLQAGEFIRRVQLTDSP</sequence>
<organism evidence="2 3">
    <name type="scientific">Exiguobacterium aurantiacum</name>
    <dbReference type="NCBI Taxonomy" id="33987"/>
    <lineage>
        <taxon>Bacteria</taxon>
        <taxon>Bacillati</taxon>
        <taxon>Bacillota</taxon>
        <taxon>Bacilli</taxon>
        <taxon>Bacillales</taxon>
        <taxon>Bacillales Family XII. Incertae Sedis</taxon>
        <taxon>Exiguobacterium</taxon>
    </lineage>
</organism>
<dbReference type="RefSeq" id="WP_255176432.1">
    <property type="nucleotide sequence ID" value="NZ_CP101462.1"/>
</dbReference>
<accession>A0ABY5FJQ2</accession>
<feature type="transmembrane region" description="Helical" evidence="1">
    <location>
        <begin position="7"/>
        <end position="28"/>
    </location>
</feature>
<name>A0ABY5FJQ2_9BACL</name>
<keyword evidence="1" id="KW-1133">Transmembrane helix</keyword>